<organism evidence="2 3">
    <name type="scientific">Engystomops pustulosus</name>
    <name type="common">Tungara frog</name>
    <name type="synonym">Physalaemus pustulosus</name>
    <dbReference type="NCBI Taxonomy" id="76066"/>
    <lineage>
        <taxon>Eukaryota</taxon>
        <taxon>Metazoa</taxon>
        <taxon>Chordata</taxon>
        <taxon>Craniata</taxon>
        <taxon>Vertebrata</taxon>
        <taxon>Euteleostomi</taxon>
        <taxon>Amphibia</taxon>
        <taxon>Batrachia</taxon>
        <taxon>Anura</taxon>
        <taxon>Neobatrachia</taxon>
        <taxon>Hyloidea</taxon>
        <taxon>Leptodactylidae</taxon>
        <taxon>Leiuperinae</taxon>
        <taxon>Engystomops</taxon>
    </lineage>
</organism>
<evidence type="ECO:0000313" key="2">
    <source>
        <dbReference type="EMBL" id="KAG8575138.1"/>
    </source>
</evidence>
<feature type="transmembrane region" description="Helical" evidence="1">
    <location>
        <begin position="36"/>
        <end position="56"/>
    </location>
</feature>
<proteinExistence type="predicted"/>
<name>A0AAV7BSG4_ENGPU</name>
<dbReference type="Proteomes" id="UP000824782">
    <property type="component" value="Unassembled WGS sequence"/>
</dbReference>
<accession>A0AAV7BSG4</accession>
<protein>
    <submittedName>
        <fullName evidence="2">Uncharacterized protein</fullName>
    </submittedName>
</protein>
<keyword evidence="3" id="KW-1185">Reference proteome</keyword>
<gene>
    <name evidence="2" type="ORF">GDO81_009454</name>
</gene>
<comment type="caution">
    <text evidence="2">The sequence shown here is derived from an EMBL/GenBank/DDBJ whole genome shotgun (WGS) entry which is preliminary data.</text>
</comment>
<sequence>MDDTLFNWSGPYKSPEHMAQFVIPEYKVLSNWGKKFFFIQILTLGGPYLSLLPGYVSKCCNSQSLATAVRHLSQETETIGDQELWRAMAEASISLPTWIGSAIFFSPCRTTTFNSALLKTTIQSLVPNSQVHAP</sequence>
<evidence type="ECO:0000313" key="3">
    <source>
        <dbReference type="Proteomes" id="UP000824782"/>
    </source>
</evidence>
<dbReference type="EMBL" id="WNYA01000004">
    <property type="protein sequence ID" value="KAG8575138.1"/>
    <property type="molecule type" value="Genomic_DNA"/>
</dbReference>
<reference evidence="2" key="1">
    <citation type="thesis" date="2020" institute="ProQuest LLC" country="789 East Eisenhower Parkway, Ann Arbor, MI, USA">
        <title>Comparative Genomics and Chromosome Evolution.</title>
        <authorList>
            <person name="Mudd A.B."/>
        </authorList>
    </citation>
    <scope>NUCLEOTIDE SEQUENCE</scope>
    <source>
        <strain evidence="2">237g6f4</strain>
        <tissue evidence="2">Blood</tissue>
    </source>
</reference>
<keyword evidence="1" id="KW-1133">Transmembrane helix</keyword>
<keyword evidence="1" id="KW-0812">Transmembrane</keyword>
<dbReference type="AlphaFoldDB" id="A0AAV7BSG4"/>
<evidence type="ECO:0000256" key="1">
    <source>
        <dbReference type="SAM" id="Phobius"/>
    </source>
</evidence>
<keyword evidence="1" id="KW-0472">Membrane</keyword>